<evidence type="ECO:0000313" key="1">
    <source>
        <dbReference type="EMBL" id="KYG77847.1"/>
    </source>
</evidence>
<gene>
    <name evidence="1" type="ORF">AWW68_03505</name>
</gene>
<name>A0A150XGK8_9BACT</name>
<sequence length="73" mass="8506">MTESVALCFQTERLFLAITYQNVTARTLENSRGRSSLLIAFRDSTRDCFVAKFHFVHFAPRNDGNYKDLLTWN</sequence>
<keyword evidence="2" id="KW-1185">Reference proteome</keyword>
<accession>A0A150XGK8</accession>
<comment type="caution">
    <text evidence="1">The sequence shown here is derived from an EMBL/GenBank/DDBJ whole genome shotgun (WGS) entry which is preliminary data.</text>
</comment>
<organism evidence="1 2">
    <name type="scientific">Roseivirga spongicola</name>
    <dbReference type="NCBI Taxonomy" id="333140"/>
    <lineage>
        <taxon>Bacteria</taxon>
        <taxon>Pseudomonadati</taxon>
        <taxon>Bacteroidota</taxon>
        <taxon>Cytophagia</taxon>
        <taxon>Cytophagales</taxon>
        <taxon>Roseivirgaceae</taxon>
        <taxon>Roseivirga</taxon>
    </lineage>
</organism>
<reference evidence="1 2" key="1">
    <citation type="submission" date="2016-01" db="EMBL/GenBank/DDBJ databases">
        <title>Genome sequencing of Roseivirga spongicola UST030701-084.</title>
        <authorList>
            <person name="Selvaratnam C."/>
            <person name="Thevarajoo S."/>
            <person name="Goh K.M."/>
            <person name="Ee R."/>
            <person name="Chan K.-G."/>
            <person name="Chong C.S."/>
        </authorList>
    </citation>
    <scope>NUCLEOTIDE SEQUENCE [LARGE SCALE GENOMIC DNA]</scope>
    <source>
        <strain evidence="1 2">UST030701-084</strain>
    </source>
</reference>
<protein>
    <submittedName>
        <fullName evidence="1">Uncharacterized protein</fullName>
    </submittedName>
</protein>
<dbReference type="AlphaFoldDB" id="A0A150XGK8"/>
<evidence type="ECO:0000313" key="2">
    <source>
        <dbReference type="Proteomes" id="UP000075606"/>
    </source>
</evidence>
<dbReference type="Proteomes" id="UP000075606">
    <property type="component" value="Unassembled WGS sequence"/>
</dbReference>
<dbReference type="STRING" id="333140.AWW68_03505"/>
<dbReference type="EMBL" id="LRPC01000001">
    <property type="protein sequence ID" value="KYG77847.1"/>
    <property type="molecule type" value="Genomic_DNA"/>
</dbReference>
<proteinExistence type="predicted"/>